<accession>A0A1G2LAN5</accession>
<keyword evidence="10" id="KW-0963">Cytoplasm</keyword>
<comment type="pathway">
    <text evidence="1 10">Amino-acid biosynthesis; L-histidine biosynthesis; L-histidine from 5-phospho-alpha-D-ribose 1-diphosphate: step 5/9.</text>
</comment>
<gene>
    <name evidence="10" type="primary">hisH</name>
    <name evidence="13" type="ORF">A3A44_00775</name>
</gene>
<dbReference type="EC" id="4.3.2.10" evidence="10"/>
<dbReference type="EC" id="3.5.1.2" evidence="10"/>
<dbReference type="Gene3D" id="3.40.50.880">
    <property type="match status" value="1"/>
</dbReference>
<dbReference type="Proteomes" id="UP000178977">
    <property type="component" value="Unassembled WGS sequence"/>
</dbReference>
<dbReference type="SUPFAM" id="SSF52317">
    <property type="entry name" value="Class I glutamine amidotransferase-like"/>
    <property type="match status" value="1"/>
</dbReference>
<evidence type="ECO:0000256" key="4">
    <source>
        <dbReference type="ARBA" id="ARBA00022801"/>
    </source>
</evidence>
<evidence type="ECO:0000256" key="11">
    <source>
        <dbReference type="PIRSR" id="PIRSR000495-1"/>
    </source>
</evidence>
<proteinExistence type="inferred from homology"/>
<dbReference type="Pfam" id="PF00117">
    <property type="entry name" value="GATase"/>
    <property type="match status" value="1"/>
</dbReference>
<feature type="active site" description="Nucleophile" evidence="10 11">
    <location>
        <position position="80"/>
    </location>
</feature>
<comment type="subunit">
    <text evidence="2 10">Heterodimer of HisH and HisF.</text>
</comment>
<keyword evidence="13" id="KW-0808">Transferase</keyword>
<evidence type="ECO:0000256" key="5">
    <source>
        <dbReference type="ARBA" id="ARBA00022962"/>
    </source>
</evidence>
<dbReference type="NCBIfam" id="TIGR01855">
    <property type="entry name" value="IMP_synth_hisH"/>
    <property type="match status" value="1"/>
</dbReference>
<dbReference type="AlphaFoldDB" id="A0A1G2LAN5"/>
<organism evidence="13 14">
    <name type="scientific">Candidatus Sungbacteria bacterium RIFCSPLOWO2_01_FULL_60_25</name>
    <dbReference type="NCBI Taxonomy" id="1802281"/>
    <lineage>
        <taxon>Bacteria</taxon>
        <taxon>Candidatus Sungiibacteriota</taxon>
    </lineage>
</organism>
<evidence type="ECO:0000256" key="2">
    <source>
        <dbReference type="ARBA" id="ARBA00011152"/>
    </source>
</evidence>
<keyword evidence="6 10" id="KW-0368">Histidine biosynthesis</keyword>
<evidence type="ECO:0000256" key="10">
    <source>
        <dbReference type="HAMAP-Rule" id="MF_00278"/>
    </source>
</evidence>
<dbReference type="EMBL" id="MHQT01000036">
    <property type="protein sequence ID" value="OHA08695.1"/>
    <property type="molecule type" value="Genomic_DNA"/>
</dbReference>
<evidence type="ECO:0000313" key="14">
    <source>
        <dbReference type="Proteomes" id="UP000178977"/>
    </source>
</evidence>
<dbReference type="GO" id="GO:0016829">
    <property type="term" value="F:lyase activity"/>
    <property type="evidence" value="ECO:0007669"/>
    <property type="project" value="UniProtKB-KW"/>
</dbReference>
<evidence type="ECO:0000256" key="3">
    <source>
        <dbReference type="ARBA" id="ARBA00022605"/>
    </source>
</evidence>
<dbReference type="UniPathway" id="UPA00031">
    <property type="reaction ID" value="UER00010"/>
</dbReference>
<dbReference type="STRING" id="1802281.A3A44_00775"/>
<dbReference type="PANTHER" id="PTHR42701:SF1">
    <property type="entry name" value="IMIDAZOLE GLYCEROL PHOSPHATE SYNTHASE SUBUNIT HISH"/>
    <property type="match status" value="1"/>
</dbReference>
<keyword evidence="7 10" id="KW-0456">Lyase</keyword>
<sequence length="207" mass="22770">MVVIIDYDVSNIFSVENAFRTIGAPAVVSRNADDIRRADRLVLPGVGAFPDGMRNLARFGLVQPLRDAVIGEKKCILGICLGMQLLASLGEEHTVVKGLGIVPGRVRRFRVNEQMFPVPHIGWNDVSPHNSALLQGIEHPIFYFVHSYHLVPDDPAAIAAECAYGETFAAAVERDNIFGVQFHPEKSQKNGLKVLENFLNLPSPHHA</sequence>
<comment type="subcellular location">
    <subcellularLocation>
        <location evidence="10">Cytoplasm</location>
    </subcellularLocation>
</comment>
<dbReference type="GO" id="GO:0000105">
    <property type="term" value="P:L-histidine biosynthetic process"/>
    <property type="evidence" value="ECO:0007669"/>
    <property type="project" value="UniProtKB-UniRule"/>
</dbReference>
<keyword evidence="3 10" id="KW-0028">Amino-acid biosynthesis</keyword>
<dbReference type="InterPro" id="IPR029062">
    <property type="entry name" value="Class_I_gatase-like"/>
</dbReference>
<dbReference type="PROSITE" id="PS51273">
    <property type="entry name" value="GATASE_TYPE_1"/>
    <property type="match status" value="1"/>
</dbReference>
<keyword evidence="4 10" id="KW-0378">Hydrolase</keyword>
<reference evidence="13 14" key="1">
    <citation type="journal article" date="2016" name="Nat. Commun.">
        <title>Thousands of microbial genomes shed light on interconnected biogeochemical processes in an aquifer system.</title>
        <authorList>
            <person name="Anantharaman K."/>
            <person name="Brown C.T."/>
            <person name="Hug L.A."/>
            <person name="Sharon I."/>
            <person name="Castelle C.J."/>
            <person name="Probst A.J."/>
            <person name="Thomas B.C."/>
            <person name="Singh A."/>
            <person name="Wilkins M.J."/>
            <person name="Karaoz U."/>
            <person name="Brodie E.L."/>
            <person name="Williams K.H."/>
            <person name="Hubbard S.S."/>
            <person name="Banfield J.F."/>
        </authorList>
    </citation>
    <scope>NUCLEOTIDE SEQUENCE [LARGE SCALE GENOMIC DNA]</scope>
</reference>
<evidence type="ECO:0000256" key="7">
    <source>
        <dbReference type="ARBA" id="ARBA00023239"/>
    </source>
</evidence>
<protein>
    <recommendedName>
        <fullName evidence="10">Imidazole glycerol phosphate synthase subunit HisH</fullName>
        <ecNumber evidence="10">4.3.2.10</ecNumber>
    </recommendedName>
    <alternativeName>
        <fullName evidence="10">IGP synthase glutaminase subunit</fullName>
        <ecNumber evidence="10">3.5.1.2</ecNumber>
    </alternativeName>
    <alternativeName>
        <fullName evidence="10">IGP synthase subunit HisH</fullName>
    </alternativeName>
    <alternativeName>
        <fullName evidence="10">ImGP synthase subunit HisH</fullName>
        <shortName evidence="10">IGPS subunit HisH</shortName>
    </alternativeName>
</protein>
<evidence type="ECO:0000256" key="1">
    <source>
        <dbReference type="ARBA" id="ARBA00005091"/>
    </source>
</evidence>
<dbReference type="GO" id="GO:0004359">
    <property type="term" value="F:glutaminase activity"/>
    <property type="evidence" value="ECO:0007669"/>
    <property type="project" value="UniProtKB-EC"/>
</dbReference>
<comment type="caution">
    <text evidence="13">The sequence shown here is derived from an EMBL/GenBank/DDBJ whole genome shotgun (WGS) entry which is preliminary data.</text>
</comment>
<comment type="catalytic activity">
    <reaction evidence="9 10">
        <text>L-glutamine + H2O = L-glutamate + NH4(+)</text>
        <dbReference type="Rhea" id="RHEA:15889"/>
        <dbReference type="ChEBI" id="CHEBI:15377"/>
        <dbReference type="ChEBI" id="CHEBI:28938"/>
        <dbReference type="ChEBI" id="CHEBI:29985"/>
        <dbReference type="ChEBI" id="CHEBI:58359"/>
        <dbReference type="EC" id="3.5.1.2"/>
    </reaction>
</comment>
<evidence type="ECO:0000313" key="13">
    <source>
        <dbReference type="EMBL" id="OHA08695.1"/>
    </source>
</evidence>
<dbReference type="GO" id="GO:0000107">
    <property type="term" value="F:imidazoleglycerol-phosphate synthase activity"/>
    <property type="evidence" value="ECO:0007669"/>
    <property type="project" value="UniProtKB-UniRule"/>
</dbReference>
<evidence type="ECO:0000256" key="8">
    <source>
        <dbReference type="ARBA" id="ARBA00047838"/>
    </source>
</evidence>
<dbReference type="PANTHER" id="PTHR42701">
    <property type="entry name" value="IMIDAZOLE GLYCEROL PHOSPHATE SYNTHASE SUBUNIT HISH"/>
    <property type="match status" value="1"/>
</dbReference>
<comment type="function">
    <text evidence="10">IGPS catalyzes the conversion of PRFAR and glutamine to IGP, AICAR and glutamate. The HisH subunit catalyzes the hydrolysis of glutamine to glutamate and ammonia as part of the synthesis of IGP and AICAR. The resulting ammonia molecule is channeled to the active site of HisF.</text>
</comment>
<feature type="domain" description="Glutamine amidotransferase" evidence="12">
    <location>
        <begin position="3"/>
        <end position="199"/>
    </location>
</feature>
<evidence type="ECO:0000259" key="12">
    <source>
        <dbReference type="Pfam" id="PF00117"/>
    </source>
</evidence>
<dbReference type="InterPro" id="IPR017926">
    <property type="entry name" value="GATASE"/>
</dbReference>
<evidence type="ECO:0000256" key="6">
    <source>
        <dbReference type="ARBA" id="ARBA00023102"/>
    </source>
</evidence>
<comment type="catalytic activity">
    <reaction evidence="8 10">
        <text>5-[(5-phospho-1-deoxy-D-ribulos-1-ylimino)methylamino]-1-(5-phospho-beta-D-ribosyl)imidazole-4-carboxamide + L-glutamine = D-erythro-1-(imidazol-4-yl)glycerol 3-phosphate + 5-amino-1-(5-phospho-beta-D-ribosyl)imidazole-4-carboxamide + L-glutamate + H(+)</text>
        <dbReference type="Rhea" id="RHEA:24793"/>
        <dbReference type="ChEBI" id="CHEBI:15378"/>
        <dbReference type="ChEBI" id="CHEBI:29985"/>
        <dbReference type="ChEBI" id="CHEBI:58278"/>
        <dbReference type="ChEBI" id="CHEBI:58359"/>
        <dbReference type="ChEBI" id="CHEBI:58475"/>
        <dbReference type="ChEBI" id="CHEBI:58525"/>
        <dbReference type="EC" id="4.3.2.10"/>
    </reaction>
</comment>
<dbReference type="HAMAP" id="MF_00278">
    <property type="entry name" value="HisH"/>
    <property type="match status" value="1"/>
</dbReference>
<name>A0A1G2LAN5_9BACT</name>
<dbReference type="GO" id="GO:0005737">
    <property type="term" value="C:cytoplasm"/>
    <property type="evidence" value="ECO:0007669"/>
    <property type="project" value="UniProtKB-SubCell"/>
</dbReference>
<feature type="active site" evidence="10 11">
    <location>
        <position position="185"/>
    </location>
</feature>
<keyword evidence="5 10" id="KW-0315">Glutamine amidotransferase</keyword>
<evidence type="ECO:0000256" key="9">
    <source>
        <dbReference type="ARBA" id="ARBA00049534"/>
    </source>
</evidence>
<dbReference type="CDD" id="cd01748">
    <property type="entry name" value="GATase1_IGP_Synthase"/>
    <property type="match status" value="1"/>
</dbReference>
<feature type="active site" evidence="10 11">
    <location>
        <position position="183"/>
    </location>
</feature>
<dbReference type="PIRSF" id="PIRSF000495">
    <property type="entry name" value="Amidotransf_hisH"/>
    <property type="match status" value="1"/>
</dbReference>
<dbReference type="InterPro" id="IPR010139">
    <property type="entry name" value="Imidazole-glycPsynth_HisH"/>
</dbReference>